<feature type="compositionally biased region" description="Acidic residues" evidence="1">
    <location>
        <begin position="721"/>
        <end position="736"/>
    </location>
</feature>
<feature type="region of interest" description="Disordered" evidence="1">
    <location>
        <begin position="961"/>
        <end position="981"/>
    </location>
</feature>
<proteinExistence type="predicted"/>
<dbReference type="EMBL" id="CDMY01000326">
    <property type="protein sequence ID" value="CEM02429.1"/>
    <property type="molecule type" value="Genomic_DNA"/>
</dbReference>
<accession>A0A0G4EWJ7</accession>
<feature type="compositionally biased region" description="Low complexity" evidence="1">
    <location>
        <begin position="883"/>
        <end position="910"/>
    </location>
</feature>
<organism evidence="3 4">
    <name type="scientific">Vitrella brassicaformis (strain CCMP3155)</name>
    <dbReference type="NCBI Taxonomy" id="1169540"/>
    <lineage>
        <taxon>Eukaryota</taxon>
        <taxon>Sar</taxon>
        <taxon>Alveolata</taxon>
        <taxon>Colpodellida</taxon>
        <taxon>Vitrellaceae</taxon>
        <taxon>Vitrella</taxon>
    </lineage>
</organism>
<dbReference type="PANTHER" id="PTHR12771:SF2">
    <property type="entry name" value="ELMO DOMAIN-CONTAINING PROTEIN 3"/>
    <property type="match status" value="1"/>
</dbReference>
<dbReference type="InterPro" id="IPR050868">
    <property type="entry name" value="ELMO_domain-containing"/>
</dbReference>
<evidence type="ECO:0000259" key="2">
    <source>
        <dbReference type="PROSITE" id="PS51335"/>
    </source>
</evidence>
<evidence type="ECO:0000313" key="3">
    <source>
        <dbReference type="EMBL" id="CEM02429.1"/>
    </source>
</evidence>
<protein>
    <recommendedName>
        <fullName evidence="2">ELMO domain-containing protein</fullName>
    </recommendedName>
</protein>
<dbReference type="PANTHER" id="PTHR12771">
    <property type="entry name" value="ENGULFMENT AND CELL MOTILITY"/>
    <property type="match status" value="1"/>
</dbReference>
<dbReference type="OMA" id="RHFPFAC"/>
<feature type="compositionally biased region" description="Basic and acidic residues" evidence="1">
    <location>
        <begin position="642"/>
        <end position="692"/>
    </location>
</feature>
<feature type="compositionally biased region" description="Basic and acidic residues" evidence="1">
    <location>
        <begin position="781"/>
        <end position="793"/>
    </location>
</feature>
<feature type="compositionally biased region" description="Low complexity" evidence="1">
    <location>
        <begin position="795"/>
        <end position="804"/>
    </location>
</feature>
<dbReference type="InterPro" id="IPR006816">
    <property type="entry name" value="ELMO_dom"/>
</dbReference>
<feature type="compositionally biased region" description="Acidic residues" evidence="1">
    <location>
        <begin position="548"/>
        <end position="561"/>
    </location>
</feature>
<dbReference type="PROSITE" id="PS51335">
    <property type="entry name" value="ELMO"/>
    <property type="match status" value="1"/>
</dbReference>
<feature type="compositionally biased region" description="Basic and acidic residues" evidence="1">
    <location>
        <begin position="805"/>
        <end position="820"/>
    </location>
</feature>
<feature type="compositionally biased region" description="Basic and acidic residues" evidence="1">
    <location>
        <begin position="759"/>
        <end position="774"/>
    </location>
</feature>
<keyword evidence="4" id="KW-1185">Reference proteome</keyword>
<dbReference type="Pfam" id="PF04727">
    <property type="entry name" value="ELMO_CED12"/>
    <property type="match status" value="1"/>
</dbReference>
<feature type="compositionally biased region" description="Low complexity" evidence="1">
    <location>
        <begin position="562"/>
        <end position="573"/>
    </location>
</feature>
<feature type="domain" description="ELMO" evidence="2">
    <location>
        <begin position="1169"/>
        <end position="1321"/>
    </location>
</feature>
<feature type="region of interest" description="Disordered" evidence="1">
    <location>
        <begin position="23"/>
        <end position="53"/>
    </location>
</feature>
<feature type="compositionally biased region" description="Basic and acidic residues" evidence="1">
    <location>
        <begin position="612"/>
        <end position="624"/>
    </location>
</feature>
<evidence type="ECO:0000256" key="1">
    <source>
        <dbReference type="SAM" id="MobiDB-lite"/>
    </source>
</evidence>
<dbReference type="OrthoDB" id="449556at2759"/>
<gene>
    <name evidence="3" type="ORF">Vbra_13578</name>
</gene>
<feature type="compositionally biased region" description="Pro residues" evidence="1">
    <location>
        <begin position="1356"/>
        <end position="1365"/>
    </location>
</feature>
<feature type="region of interest" description="Disordered" evidence="1">
    <location>
        <begin position="1340"/>
        <end position="1365"/>
    </location>
</feature>
<sequence length="1365" mass="147890">MMIESSLGDVHYLPTAVGAVSERASHLSPAPQNQERALSLDGRNGGAGGRVSPRKGILKHRAAESDHTGAEERVRILADVNEDVKRAFGTKRRHRLRQSTSPLEQISECAEWAEVTAALKTSASSILPNEGETLINDGEPLDEFEALWAEMGLQPMGVGVATPAPPPPPSSRAPAASPDIMTDTRRPTSQKAGESEDTMDEEALKESAAVLLEKASSNALAELSALHTEQRGKEPSADEDDVVSVSIVEEEEDVSSLIVLDDERAQKKDGIVPNSLHLDAPLLPASSADAAEPMVPADHGALKEIEERSFKDEEGDLVTTLDHADLVADVDIAPPLPVVALASDHLVARLPNGFDSSPVVFRKSLTESLDQLQHSIDRLHRKKRAASMPLAEEQPPAPAAHAAAAVTLSGEPFKRPVGVLKKREESTTGVVLSRLGDRERPVSLRKWAKGRRIASLEDLDKRRQRRRKLLGQRRHMSELWDVDEDEGDMDMRGVPPAPPILAAAKITPKRSVEVEECCSDEGVRDRDDAADFKSVISKADLQSRAGHEEDEESDEDGDELEAAPPAVPEAVLLPEDKDNEPISPPAAGSSNTSSPRRRRPAVEAASTADLEAAERLGRIRESPRTRRLRSLLEQQQQQQQQQKEETTVDVSEKKGERAEIVLEHGDVDDVTEEVHEAEAVSHEDEQAIERPSDITIAPPHRPPDAATTEEQPPAGVGAATIDEDDHATSSDDDEEGREDHFVFTQQEVDLTAAATTAAAREETAAGAGDDHGERIEDDDRPAETTHDIEEMVEHAPAPAAAAAAADKEDGSESRQQRPDEGEGEGDGEGESEARREVVLEDLADVLGQNHHHADDLEGGEELIDIDLDVYVQREREKPPPPAAAAAAAAAPSAAAGAGGSMPPLGMLLSSHPDAEEREAFATSIQIGSAASVAGDPVTKLTSAHKSRLVAREDFIDQALFSQSHKAPQAPDEPNKVATETEENDVAALRELRHQYEDQHGQQDGSDRHHHGIAAITTEEEDEESEEADHAAHAERFHSYDDLDHTAMAAVWGEVQQISDDYQAQEQKHTGTIHEPAGTPAVSYEEAAAFFFERSGAVDTLLSAGLQKFCDDRTGGRDGDTEERQQQGSCLCVSAPRAPTHVPGLSSALEKERDSVFAAMGSGMDDTQPMHGRLLQTIYKKLTRNKVDAPRLGRHWEVVGFQGADPATDLRSVGVFGLVQLLAFMQCFPDLALKIYTLSRDEYQAFPFAAASLNFTKVAADAFCSGWLSGICSRERCVVSVLHRAHAAVFFAFYEAWRREKLNILEFGRVKKEISDELARRPQRLLNALKRGVSLMRTMEKASGGGENNGDVRTQVFPPPEAAGGA</sequence>
<feature type="region of interest" description="Disordered" evidence="1">
    <location>
        <begin position="158"/>
        <end position="208"/>
    </location>
</feature>
<dbReference type="Proteomes" id="UP000041254">
    <property type="component" value="Unassembled WGS sequence"/>
</dbReference>
<feature type="region of interest" description="Disordered" evidence="1">
    <location>
        <begin position="534"/>
        <end position="922"/>
    </location>
</feature>
<name>A0A0G4EWJ7_VITBC</name>
<feature type="compositionally biased region" description="Acidic residues" evidence="1">
    <location>
        <begin position="856"/>
        <end position="867"/>
    </location>
</feature>
<reference evidence="3 4" key="1">
    <citation type="submission" date="2014-11" db="EMBL/GenBank/DDBJ databases">
        <authorList>
            <person name="Zhu J."/>
            <person name="Qi W."/>
            <person name="Song R."/>
        </authorList>
    </citation>
    <scope>NUCLEOTIDE SEQUENCE [LARGE SCALE GENOMIC DNA]</scope>
</reference>
<dbReference type="InParanoid" id="A0A0G4EWJ7"/>
<feature type="compositionally biased region" description="Acidic residues" evidence="1">
    <location>
        <begin position="821"/>
        <end position="830"/>
    </location>
</feature>
<dbReference type="VEuPathDB" id="CryptoDB:Vbra_13578"/>
<evidence type="ECO:0000313" key="4">
    <source>
        <dbReference type="Proteomes" id="UP000041254"/>
    </source>
</evidence>